<dbReference type="Gene3D" id="3.20.20.100">
    <property type="entry name" value="NADP-dependent oxidoreductase domain"/>
    <property type="match status" value="1"/>
</dbReference>
<proteinExistence type="inferred from homology"/>
<dbReference type="PROSITE" id="PS00062">
    <property type="entry name" value="ALDOKETO_REDUCTASE_2"/>
    <property type="match status" value="1"/>
</dbReference>
<evidence type="ECO:0000256" key="3">
    <source>
        <dbReference type="ARBA" id="ARBA00023002"/>
    </source>
</evidence>
<gene>
    <name evidence="8" type="ORF">QTG54_009623</name>
</gene>
<keyword evidence="3 8" id="KW-0560">Oxidoreductase</keyword>
<organism evidence="8 9">
    <name type="scientific">Skeletonema marinoi</name>
    <dbReference type="NCBI Taxonomy" id="267567"/>
    <lineage>
        <taxon>Eukaryota</taxon>
        <taxon>Sar</taxon>
        <taxon>Stramenopiles</taxon>
        <taxon>Ochrophyta</taxon>
        <taxon>Bacillariophyta</taxon>
        <taxon>Coscinodiscophyceae</taxon>
        <taxon>Thalassiosirophycidae</taxon>
        <taxon>Thalassiosirales</taxon>
        <taxon>Skeletonemataceae</taxon>
        <taxon>Skeletonema</taxon>
        <taxon>Skeletonema marinoi-dohrnii complex</taxon>
    </lineage>
</organism>
<dbReference type="PRINTS" id="PR00069">
    <property type="entry name" value="ALDKETRDTASE"/>
</dbReference>
<sequence length="285" mass="32521">MIMADPTLSISSTGSPIPQLAFGMYKVPANEEGEAIILDAVKAGYRHFDTASYYGNEETLGKALKRSGIPRDQFFIVSKVWNDAQKLGRAAVRHSVERSIADLNFGTYYDLFLIHWPVPNYFVETYRELESLQGEKKIRHIGLSNFSPAEYEELISNNITVPPVVNQFEVSPLMYRPRDVEYFQYKGVLVSSSKALHRGKGFDHWIIEIISKRHNITAAQVVLRWGVQKGLIVVAKTSNFDRMVENRDILHFSLGQDEMAKLDSITTEKDVSDRETLEKERKTQM</sequence>
<feature type="site" description="Lowers pKa of active site Tyr" evidence="6">
    <location>
        <position position="79"/>
    </location>
</feature>
<evidence type="ECO:0000256" key="2">
    <source>
        <dbReference type="ARBA" id="ARBA00022857"/>
    </source>
</evidence>
<dbReference type="PANTHER" id="PTHR43827:SF3">
    <property type="entry name" value="NADP-DEPENDENT OXIDOREDUCTASE DOMAIN-CONTAINING PROTEIN"/>
    <property type="match status" value="1"/>
</dbReference>
<dbReference type="CDD" id="cd19071">
    <property type="entry name" value="AKR_AKR1-5-like"/>
    <property type="match status" value="1"/>
</dbReference>
<dbReference type="Proteomes" id="UP001224775">
    <property type="component" value="Unassembled WGS sequence"/>
</dbReference>
<dbReference type="EC" id="1.1.1.-" evidence="8"/>
<accession>A0AAD8Y6E8</accession>
<dbReference type="InterPro" id="IPR020471">
    <property type="entry name" value="AKR"/>
</dbReference>
<evidence type="ECO:0000256" key="4">
    <source>
        <dbReference type="PIRSR" id="PIRSR000097-1"/>
    </source>
</evidence>
<feature type="domain" description="NADP-dependent oxidoreductase" evidence="7">
    <location>
        <begin position="29"/>
        <end position="193"/>
    </location>
</feature>
<keyword evidence="2" id="KW-0521">NADP</keyword>
<comment type="caution">
    <text evidence="8">The sequence shown here is derived from an EMBL/GenBank/DDBJ whole genome shotgun (WGS) entry which is preliminary data.</text>
</comment>
<dbReference type="InterPro" id="IPR018170">
    <property type="entry name" value="Aldo/ket_reductase_CS"/>
</dbReference>
<evidence type="ECO:0000256" key="1">
    <source>
        <dbReference type="ARBA" id="ARBA00007905"/>
    </source>
</evidence>
<reference evidence="8" key="1">
    <citation type="submission" date="2023-06" db="EMBL/GenBank/DDBJ databases">
        <title>Survivors Of The Sea: Transcriptome response of Skeletonema marinoi to long-term dormancy.</title>
        <authorList>
            <person name="Pinder M.I.M."/>
            <person name="Kourtchenko O."/>
            <person name="Robertson E.K."/>
            <person name="Larsson T."/>
            <person name="Maumus F."/>
            <person name="Osuna-Cruz C.M."/>
            <person name="Vancaester E."/>
            <person name="Stenow R."/>
            <person name="Vandepoele K."/>
            <person name="Ploug H."/>
            <person name="Bruchert V."/>
            <person name="Godhe A."/>
            <person name="Topel M."/>
        </authorList>
    </citation>
    <scope>NUCLEOTIDE SEQUENCE</scope>
    <source>
        <strain evidence="8">R05AC</strain>
    </source>
</reference>
<dbReference type="PROSITE" id="PS00798">
    <property type="entry name" value="ALDOKETO_REDUCTASE_1"/>
    <property type="match status" value="1"/>
</dbReference>
<name>A0AAD8Y6E8_9STRA</name>
<evidence type="ECO:0000313" key="9">
    <source>
        <dbReference type="Proteomes" id="UP001224775"/>
    </source>
</evidence>
<evidence type="ECO:0000259" key="7">
    <source>
        <dbReference type="Pfam" id="PF00248"/>
    </source>
</evidence>
<dbReference type="AlphaFoldDB" id="A0AAD8Y6E8"/>
<dbReference type="EMBL" id="JATAAI010000017">
    <property type="protein sequence ID" value="KAK1739864.1"/>
    <property type="molecule type" value="Genomic_DNA"/>
</dbReference>
<dbReference type="PIRSF" id="PIRSF000097">
    <property type="entry name" value="AKR"/>
    <property type="match status" value="1"/>
</dbReference>
<dbReference type="PROSITE" id="PS00063">
    <property type="entry name" value="ALDOKETO_REDUCTASE_3"/>
    <property type="match status" value="1"/>
</dbReference>
<evidence type="ECO:0000256" key="5">
    <source>
        <dbReference type="PIRSR" id="PIRSR000097-2"/>
    </source>
</evidence>
<dbReference type="GO" id="GO:0016616">
    <property type="term" value="F:oxidoreductase activity, acting on the CH-OH group of donors, NAD or NADP as acceptor"/>
    <property type="evidence" value="ECO:0007669"/>
    <property type="project" value="UniProtKB-ARBA"/>
</dbReference>
<dbReference type="InterPro" id="IPR023210">
    <property type="entry name" value="NADP_OxRdtase_dom"/>
</dbReference>
<protein>
    <submittedName>
        <fullName evidence="8">Aldo-keto reductase family protein</fullName>
        <ecNumber evidence="8">1.1.1.-</ecNumber>
    </submittedName>
</protein>
<comment type="similarity">
    <text evidence="1">Belongs to the aldo/keto reductase family.</text>
</comment>
<evidence type="ECO:0000256" key="6">
    <source>
        <dbReference type="PIRSR" id="PIRSR000097-3"/>
    </source>
</evidence>
<feature type="active site" description="Proton donor" evidence="4">
    <location>
        <position position="54"/>
    </location>
</feature>
<dbReference type="PANTHER" id="PTHR43827">
    <property type="entry name" value="2,5-DIKETO-D-GLUCONIC ACID REDUCTASE"/>
    <property type="match status" value="1"/>
</dbReference>
<dbReference type="InterPro" id="IPR036812">
    <property type="entry name" value="NAD(P)_OxRdtase_dom_sf"/>
</dbReference>
<feature type="domain" description="NADP-dependent oxidoreductase" evidence="7">
    <location>
        <begin position="210"/>
        <end position="265"/>
    </location>
</feature>
<keyword evidence="9" id="KW-1185">Reference proteome</keyword>
<evidence type="ECO:0000313" key="8">
    <source>
        <dbReference type="EMBL" id="KAK1739864.1"/>
    </source>
</evidence>
<dbReference type="SUPFAM" id="SSF51430">
    <property type="entry name" value="NAD(P)-linked oxidoreductase"/>
    <property type="match status" value="1"/>
</dbReference>
<dbReference type="Pfam" id="PF00248">
    <property type="entry name" value="Aldo_ket_red"/>
    <property type="match status" value="2"/>
</dbReference>
<feature type="binding site" evidence="5">
    <location>
        <position position="115"/>
    </location>
    <ligand>
        <name>substrate</name>
    </ligand>
</feature>